<name>A0A1X7AHQ4_9GAMM</name>
<dbReference type="RefSeq" id="WP_087108244.1">
    <property type="nucleotide sequence ID" value="NZ_CBCSCN010000009.1"/>
</dbReference>
<dbReference type="InterPro" id="IPR002539">
    <property type="entry name" value="MaoC-like_dom"/>
</dbReference>
<evidence type="ECO:0000256" key="1">
    <source>
        <dbReference type="ARBA" id="ARBA00023239"/>
    </source>
</evidence>
<dbReference type="PRINTS" id="PR01483">
    <property type="entry name" value="FASYNTHASE"/>
</dbReference>
<proteinExistence type="predicted"/>
<evidence type="ECO:0000259" key="2">
    <source>
        <dbReference type="Pfam" id="PF01575"/>
    </source>
</evidence>
<dbReference type="EC" id="4.2.1.119" evidence="3"/>
<protein>
    <submittedName>
        <fullName evidence="3">(R)-specific enoyl-CoA hydratase</fullName>
        <ecNumber evidence="3">4.2.1.119</ecNumber>
    </submittedName>
</protein>
<reference evidence="3 4" key="1">
    <citation type="submission" date="2017-03" db="EMBL/GenBank/DDBJ databases">
        <authorList>
            <person name="Afonso C.L."/>
            <person name="Miller P.J."/>
            <person name="Scott M.A."/>
            <person name="Spackman E."/>
            <person name="Goraichik I."/>
            <person name="Dimitrov K.M."/>
            <person name="Suarez D.L."/>
            <person name="Swayne D.E."/>
        </authorList>
    </citation>
    <scope>NUCLEOTIDE SEQUENCE [LARGE SCALE GENOMIC DNA]</scope>
    <source>
        <strain evidence="3">SB41UT1</strain>
    </source>
</reference>
<organism evidence="3 4">
    <name type="scientific">Parendozoicomonas haliclonae</name>
    <dbReference type="NCBI Taxonomy" id="1960125"/>
    <lineage>
        <taxon>Bacteria</taxon>
        <taxon>Pseudomonadati</taxon>
        <taxon>Pseudomonadota</taxon>
        <taxon>Gammaproteobacteria</taxon>
        <taxon>Oceanospirillales</taxon>
        <taxon>Endozoicomonadaceae</taxon>
        <taxon>Parendozoicomonas</taxon>
    </lineage>
</organism>
<feature type="domain" description="MaoC-like" evidence="2">
    <location>
        <begin position="19"/>
        <end position="122"/>
    </location>
</feature>
<dbReference type="GO" id="GO:0004312">
    <property type="term" value="F:fatty acid synthase activity"/>
    <property type="evidence" value="ECO:0007669"/>
    <property type="project" value="InterPro"/>
</dbReference>
<dbReference type="PANTHER" id="PTHR43437">
    <property type="entry name" value="HYDROXYACYL-THIOESTER DEHYDRATASE TYPE 2, MITOCHONDRIAL-RELATED"/>
    <property type="match status" value="1"/>
</dbReference>
<dbReference type="Pfam" id="PF01575">
    <property type="entry name" value="MaoC_dehydratas"/>
    <property type="match status" value="1"/>
</dbReference>
<dbReference type="AlphaFoldDB" id="A0A1X7AHQ4"/>
<dbReference type="EMBL" id="FWPT01000003">
    <property type="protein sequence ID" value="SMA42001.1"/>
    <property type="molecule type" value="Genomic_DNA"/>
</dbReference>
<dbReference type="InterPro" id="IPR029069">
    <property type="entry name" value="HotDog_dom_sf"/>
</dbReference>
<keyword evidence="1 3" id="KW-0456">Lyase</keyword>
<dbReference type="InterPro" id="IPR003965">
    <property type="entry name" value="Fatty_acid_synthase"/>
</dbReference>
<evidence type="ECO:0000313" key="4">
    <source>
        <dbReference type="Proteomes" id="UP000196573"/>
    </source>
</evidence>
<dbReference type="CDD" id="cd03449">
    <property type="entry name" value="R_hydratase"/>
    <property type="match status" value="1"/>
</dbReference>
<dbReference type="GO" id="GO:0005835">
    <property type="term" value="C:fatty acid synthase complex"/>
    <property type="evidence" value="ECO:0007669"/>
    <property type="project" value="InterPro"/>
</dbReference>
<keyword evidence="4" id="KW-1185">Reference proteome</keyword>
<dbReference type="GO" id="GO:0018812">
    <property type="term" value="F:3-hydroxyacyl-CoA dehydratase activity"/>
    <property type="evidence" value="ECO:0007669"/>
    <property type="project" value="UniProtKB-EC"/>
</dbReference>
<dbReference type="PANTHER" id="PTHR43437:SF3">
    <property type="entry name" value="HYDROXYACYL-THIOESTER DEHYDRATASE TYPE 2, MITOCHONDRIAL"/>
    <property type="match status" value="1"/>
</dbReference>
<sequence>MTTLANVPYEQLQVGDTATYERTLTERDLILFATVSGDHNPIHLDDEFASTTQFGERIAHGMWTGSLISAALAMKLPGPGGVYRSQELKFLQPVKLNDTVTVQLEVLEKNDRTKSAIIATNVVNQDGKFVAKGKATVMPAVEQVEINAGKLPDVVISN</sequence>
<dbReference type="Proteomes" id="UP000196573">
    <property type="component" value="Unassembled WGS sequence"/>
</dbReference>
<dbReference type="GO" id="GO:0019171">
    <property type="term" value="F:(3R)-hydroxyacyl-[acyl-carrier-protein] dehydratase activity"/>
    <property type="evidence" value="ECO:0007669"/>
    <property type="project" value="TreeGrafter"/>
</dbReference>
<dbReference type="GO" id="GO:0006633">
    <property type="term" value="P:fatty acid biosynthetic process"/>
    <property type="evidence" value="ECO:0007669"/>
    <property type="project" value="InterPro"/>
</dbReference>
<dbReference type="Gene3D" id="3.10.129.10">
    <property type="entry name" value="Hotdog Thioesterase"/>
    <property type="match status" value="1"/>
</dbReference>
<dbReference type="OrthoDB" id="9774179at2"/>
<dbReference type="SUPFAM" id="SSF54637">
    <property type="entry name" value="Thioesterase/thiol ester dehydrase-isomerase"/>
    <property type="match status" value="1"/>
</dbReference>
<dbReference type="InterPro" id="IPR050965">
    <property type="entry name" value="UPF0336/Enoyl-CoA_hydratase"/>
</dbReference>
<gene>
    <name evidence="3" type="primary">phaJ</name>
    <name evidence="3" type="ORF">EHSB41UT_01374</name>
</gene>
<accession>A0A1X7AHQ4</accession>
<dbReference type="FunFam" id="3.10.129.10:FF:000042">
    <property type="entry name" value="MaoC domain protein dehydratase"/>
    <property type="match status" value="1"/>
</dbReference>
<evidence type="ECO:0000313" key="3">
    <source>
        <dbReference type="EMBL" id="SMA42001.1"/>
    </source>
</evidence>